<evidence type="ECO:0000256" key="4">
    <source>
        <dbReference type="ARBA" id="ARBA00022630"/>
    </source>
</evidence>
<proteinExistence type="inferred from homology"/>
<keyword evidence="4" id="KW-0285">Flavoprotein</keyword>
<evidence type="ECO:0000313" key="11">
    <source>
        <dbReference type="EMBL" id="EGU73964.1"/>
    </source>
</evidence>
<reference evidence="11" key="1">
    <citation type="journal article" date="2012" name="Mol. Plant Microbe Interact.">
        <title>A highly conserved effector in Fusarium oxysporum is required for full virulence on Arabidopsis.</title>
        <authorList>
            <person name="Thatcher L.F."/>
            <person name="Gardiner D.M."/>
            <person name="Kazan K."/>
            <person name="Manners J."/>
        </authorList>
    </citation>
    <scope>NUCLEOTIDE SEQUENCE [LARGE SCALE GENOMIC DNA]</scope>
    <source>
        <strain evidence="11">Fo5176</strain>
    </source>
</reference>
<evidence type="ECO:0000256" key="1">
    <source>
        <dbReference type="ARBA" id="ARBA00004123"/>
    </source>
</evidence>
<dbReference type="PRINTS" id="PR00370">
    <property type="entry name" value="FMOXYGENASE"/>
</dbReference>
<comment type="caution">
    <text evidence="11">The sequence shown here is derived from an EMBL/GenBank/DDBJ whole genome shotgun (WGS) entry which is preliminary data.</text>
</comment>
<evidence type="ECO:0000256" key="2">
    <source>
        <dbReference type="ARBA" id="ARBA00008320"/>
    </source>
</evidence>
<keyword evidence="6" id="KW-0274">FAD</keyword>
<comment type="similarity">
    <text evidence="2">Belongs to the TRM6/GCD10 family.</text>
</comment>
<dbReference type="PANTHER" id="PTHR12945:SF0">
    <property type="entry name" value="TRNA (ADENINE(58)-N(1))-METHYLTRANSFERASE NON-CATALYTIC SUBUNIT TRM6"/>
    <property type="match status" value="1"/>
</dbReference>
<sequence length="1186" mass="132974">MKVAVIGGGPAGLATLRFLAHAHEYFPIPPIEVRLFEAESQIGGTFSYRVYKDAELVSSKYLTAFSDFRLPDNAPDFVTPEVYVQYLKDYATNFALWPMIERNTKADKVRRGPNNIGHVISLRNKRGAFDWECDAVAVCSGINVNPVMPCIEGIERVPTILHSSRLKSRDQFGENTNVYIMGAGETGMDLAYLAVTSGAKTVTICHRDGFFCAPRIIPIPQALGRPSPTANKPVDTSVASLFDTAYVHPKLQKSQLLWTYYDSWIKNMHKFISGTEEGPDQWVGQMSPTRKYMDSILLCKSDKALPYMNVGKRSQSWGNRIRSFFMNVKIEDTKGKKIDVMTWPMSIDRDGCMQFDNKLPSDSILPKEQLKPDVLVFATGYTRDFPFLDNEYPTVSQTNIREIYKEGDVTLGYIGFVRPSIGAIPPLAELQAQLWVLHLLQHQYPKEVPAVRDFNALESYDLDYRLHPRGNYSFYETKRAVDHESYAYQLALDIGSAPKALSVMKKGWKVFYTWAMGSNFNTKFRMVGPWKWEQGAENIMRNELYNIVKRSDGFVYLATYTLVPLILFGSMSLVLYAWYAICDFFASLFGGHSGSATNDRGAHDDRIAQEVLSCLASPCCRDLGEDRSVGAVAGLTEVVPNTTISLGKYGSFPTNLIINRPYHFTYEVQDKREGETFARLRVVSAKELNADDLADTSAEATEPAEGDDVVAAADGEELTLVDESGKVLIRSNREIIDDSARQTLKPEEIEELKRKGASAGKELIAKLLLSHTAIDQKTAYSLAKYKLLKTKKYIRRFTVLPLDVPMLAQWLLEDRDASKILEMRQEMMALVGCWADVHYGGVPTEDAGASQGGRWLVVDDTGGLLVASLAERMDILHPKPEEENTEDPTAPEVTETNTAPTDEMDQDQPQTTEATDPEQKQEKKRSSKRSDFNVPYVNKNTLTLIHGQTQPNLALLRYFNYDAANANPSPPYHPLDTNLMDISWLQLLSPEEDDAYNNKPPEATPEEIATWKTNRRGNYHRKRRRWARIRHVVDTTRAGGFSGLAVASTMDPISIVRSTVPLLAGGAPIAIYSPTIEPLTQLADCFSVARRAAWVSSPPAEVESKTAEELERWEGSEEFPINPTLLLGVTIQTSRARRWQVLPGRTHPFMMGRGGADGFLLTAWRAVPVEGKIEARGRFKRRKLET</sequence>
<dbReference type="PANTHER" id="PTHR12945">
    <property type="entry name" value="TRANSLATION INITIATION FACTOR EIF3-RELATED"/>
    <property type="match status" value="1"/>
</dbReference>
<dbReference type="InterPro" id="IPR017423">
    <property type="entry name" value="TRM6"/>
</dbReference>
<keyword evidence="7" id="KW-0560">Oxidoreductase</keyword>
<evidence type="ECO:0000256" key="10">
    <source>
        <dbReference type="SAM" id="MobiDB-lite"/>
    </source>
</evidence>
<dbReference type="STRING" id="660025.F9GA45"/>
<organism evidence="11">
    <name type="scientific">Fusarium oxysporum (strain Fo5176)</name>
    <name type="common">Fusarium vascular wilt</name>
    <dbReference type="NCBI Taxonomy" id="660025"/>
    <lineage>
        <taxon>Eukaryota</taxon>
        <taxon>Fungi</taxon>
        <taxon>Dikarya</taxon>
        <taxon>Ascomycota</taxon>
        <taxon>Pezizomycotina</taxon>
        <taxon>Sordariomycetes</taxon>
        <taxon>Hypocreomycetidae</taxon>
        <taxon>Hypocreales</taxon>
        <taxon>Nectriaceae</taxon>
        <taxon>Fusarium</taxon>
        <taxon>Fusarium oxysporum species complex</taxon>
    </lineage>
</organism>
<evidence type="ECO:0000256" key="8">
    <source>
        <dbReference type="ARBA" id="ARBA00023242"/>
    </source>
</evidence>
<evidence type="ECO:0000256" key="7">
    <source>
        <dbReference type="ARBA" id="ARBA00023002"/>
    </source>
</evidence>
<feature type="region of interest" description="Disordered" evidence="10">
    <location>
        <begin position="877"/>
        <end position="933"/>
    </location>
</feature>
<name>F9GA45_FUSOF</name>
<comment type="subcellular location">
    <subcellularLocation>
        <location evidence="1">Nucleus</location>
    </subcellularLocation>
</comment>
<dbReference type="OrthoDB" id="10254665at2759"/>
<dbReference type="GO" id="GO:0030488">
    <property type="term" value="P:tRNA methylation"/>
    <property type="evidence" value="ECO:0007669"/>
    <property type="project" value="InterPro"/>
</dbReference>
<accession>F9GA45</accession>
<keyword evidence="5" id="KW-0819">tRNA processing</keyword>
<dbReference type="GO" id="GO:0050660">
    <property type="term" value="F:flavin adenine dinucleotide binding"/>
    <property type="evidence" value="ECO:0007669"/>
    <property type="project" value="InterPro"/>
</dbReference>
<evidence type="ECO:0000256" key="6">
    <source>
        <dbReference type="ARBA" id="ARBA00022827"/>
    </source>
</evidence>
<dbReference type="AlphaFoldDB" id="F9GA45"/>
<dbReference type="EMBL" id="AFQF01003973">
    <property type="protein sequence ID" value="EGU73964.1"/>
    <property type="molecule type" value="Genomic_DNA"/>
</dbReference>
<dbReference type="GO" id="GO:0004499">
    <property type="term" value="F:N,N-dimethylaniline monooxygenase activity"/>
    <property type="evidence" value="ECO:0007669"/>
    <property type="project" value="InterPro"/>
</dbReference>
<dbReference type="InterPro" id="IPR020946">
    <property type="entry name" value="Flavin_mOase-like"/>
</dbReference>
<dbReference type="SUPFAM" id="SSF51905">
    <property type="entry name" value="FAD/NAD(P)-binding domain"/>
    <property type="match status" value="1"/>
</dbReference>
<dbReference type="Pfam" id="PF00743">
    <property type="entry name" value="FMO-like"/>
    <property type="match status" value="2"/>
</dbReference>
<dbReference type="Pfam" id="PF04189">
    <property type="entry name" value="Gcd10p"/>
    <property type="match status" value="1"/>
</dbReference>
<dbReference type="InterPro" id="IPR036188">
    <property type="entry name" value="FAD/NAD-bd_sf"/>
</dbReference>
<dbReference type="GO" id="GO:0005634">
    <property type="term" value="C:nucleus"/>
    <property type="evidence" value="ECO:0007669"/>
    <property type="project" value="UniProtKB-SubCell"/>
</dbReference>
<evidence type="ECO:0000256" key="5">
    <source>
        <dbReference type="ARBA" id="ARBA00022694"/>
    </source>
</evidence>
<keyword evidence="8" id="KW-0539">Nucleus</keyword>
<evidence type="ECO:0000256" key="3">
    <source>
        <dbReference type="ARBA" id="ARBA00021704"/>
    </source>
</evidence>
<dbReference type="PaxDb" id="5507-FOXG_11106P0"/>
<protein>
    <recommendedName>
        <fullName evidence="3">tRNA (adenine(58)-N(1))-methyltransferase non-catalytic subunit TRM6</fullName>
    </recommendedName>
    <alternativeName>
        <fullName evidence="9">tRNA(m1A58)-methyltransferase subunit TRM6</fullName>
    </alternativeName>
</protein>
<dbReference type="InterPro" id="IPR000960">
    <property type="entry name" value="Flavin_mOase"/>
</dbReference>
<dbReference type="Gene3D" id="3.50.50.60">
    <property type="entry name" value="FAD/NAD(P)-binding domain"/>
    <property type="match status" value="1"/>
</dbReference>
<evidence type="ECO:0000256" key="9">
    <source>
        <dbReference type="ARBA" id="ARBA00032319"/>
    </source>
</evidence>
<dbReference type="GO" id="GO:0031515">
    <property type="term" value="C:tRNA (m1A) methyltransferase complex"/>
    <property type="evidence" value="ECO:0007669"/>
    <property type="project" value="InterPro"/>
</dbReference>
<gene>
    <name evidence="11" type="ORF">FOXB_15527</name>
</gene>
<dbReference type="GO" id="GO:0050661">
    <property type="term" value="F:NADP binding"/>
    <property type="evidence" value="ECO:0007669"/>
    <property type="project" value="InterPro"/>
</dbReference>